<gene>
    <name evidence="1" type="ORF">CULCOIPH005_06080</name>
</gene>
<evidence type="ECO:0000313" key="2">
    <source>
        <dbReference type="Proteomes" id="UP001205910"/>
    </source>
</evidence>
<protein>
    <submittedName>
        <fullName evidence="1">Uncharacterized protein</fullName>
    </submittedName>
</protein>
<proteinExistence type="predicted"/>
<accession>A0ABD0BHP4</accession>
<dbReference type="Proteomes" id="UP001205910">
    <property type="component" value="Unassembled WGS sequence"/>
</dbReference>
<organism evidence="1 2">
    <name type="scientific">Corynebacterium ulcerans</name>
    <dbReference type="NCBI Taxonomy" id="65058"/>
    <lineage>
        <taxon>Bacteria</taxon>
        <taxon>Bacillati</taxon>
        <taxon>Actinomycetota</taxon>
        <taxon>Actinomycetes</taxon>
        <taxon>Mycobacteriales</taxon>
        <taxon>Corynebacteriaceae</taxon>
        <taxon>Corynebacterium</taxon>
    </lineage>
</organism>
<sequence length="104" mass="11512">MEGDFVFDVLIEPTIAVGIIKRFIRELDRQEHKHGKPPELDPEALGKAFAHHGEKISEALRLIHHSNGMRLQRLQVGVTTALSDVQKLIDADRTHSASLKASGA</sequence>
<evidence type="ECO:0000313" key="1">
    <source>
        <dbReference type="EMBL" id="GJJ42419.1"/>
    </source>
</evidence>
<reference evidence="1 2" key="1">
    <citation type="submission" date="2021-11" db="EMBL/GenBank/DDBJ databases">
        <title>Whole genome sequences of diphtheriae toxin producing Corynebacterium ulcerans isolates from cats in Osaka, Japan.</title>
        <authorList>
            <person name="Umeda K."/>
            <person name="Hirai Y."/>
        </authorList>
    </citation>
    <scope>NUCLEOTIDE SEQUENCE [LARGE SCALE GENOMIC DNA]</scope>
    <source>
        <strain evidence="1 2">12109B-1</strain>
    </source>
</reference>
<dbReference type="EMBL" id="BQFK01000001">
    <property type="protein sequence ID" value="GJJ42419.1"/>
    <property type="molecule type" value="Genomic_DNA"/>
</dbReference>
<dbReference type="AlphaFoldDB" id="A0ABD0BHP4"/>
<comment type="caution">
    <text evidence="1">The sequence shown here is derived from an EMBL/GenBank/DDBJ whole genome shotgun (WGS) entry which is preliminary data.</text>
</comment>
<name>A0ABD0BHP4_CORUL</name>